<keyword evidence="9" id="KW-1185">Reference proteome</keyword>
<comment type="similarity">
    <text evidence="1">Belongs to the APC10 family.</text>
</comment>
<dbReference type="PROSITE" id="PS51284">
    <property type="entry name" value="DOC"/>
    <property type="match status" value="1"/>
</dbReference>
<dbReference type="SMART" id="SM01337">
    <property type="entry name" value="APC10"/>
    <property type="match status" value="1"/>
</dbReference>
<dbReference type="GO" id="GO:0070979">
    <property type="term" value="P:protein K11-linked ubiquitination"/>
    <property type="evidence" value="ECO:0007669"/>
    <property type="project" value="TreeGrafter"/>
</dbReference>
<dbReference type="EMBL" id="CP034457">
    <property type="protein sequence ID" value="QBM86881.1"/>
    <property type="molecule type" value="Genomic_DNA"/>
</dbReference>
<keyword evidence="5" id="KW-0131">Cell cycle</keyword>
<feature type="domain" description="DOC" evidence="7">
    <location>
        <begin position="63"/>
        <end position="265"/>
    </location>
</feature>
<evidence type="ECO:0000259" key="7">
    <source>
        <dbReference type="PROSITE" id="PS51284"/>
    </source>
</evidence>
<evidence type="ECO:0000256" key="4">
    <source>
        <dbReference type="ARBA" id="ARBA00022786"/>
    </source>
</evidence>
<evidence type="ECO:0000256" key="6">
    <source>
        <dbReference type="SAM" id="MobiDB-lite"/>
    </source>
</evidence>
<dbReference type="GO" id="GO:0051301">
    <property type="term" value="P:cell division"/>
    <property type="evidence" value="ECO:0007669"/>
    <property type="project" value="UniProtKB-KW"/>
</dbReference>
<evidence type="ECO:0000313" key="8">
    <source>
        <dbReference type="EMBL" id="QBM86881.1"/>
    </source>
</evidence>
<proteinExistence type="inferred from homology"/>
<dbReference type="Pfam" id="PF03256">
    <property type="entry name" value="ANAPC10"/>
    <property type="match status" value="1"/>
</dbReference>
<evidence type="ECO:0000313" key="9">
    <source>
        <dbReference type="Proteomes" id="UP000292447"/>
    </source>
</evidence>
<keyword evidence="3" id="KW-0498">Mitosis</keyword>
<organism evidence="8 9">
    <name type="scientific">Metschnikowia aff. pulcherrima</name>
    <dbReference type="NCBI Taxonomy" id="2163413"/>
    <lineage>
        <taxon>Eukaryota</taxon>
        <taxon>Fungi</taxon>
        <taxon>Dikarya</taxon>
        <taxon>Ascomycota</taxon>
        <taxon>Saccharomycotina</taxon>
        <taxon>Pichiomycetes</taxon>
        <taxon>Metschnikowiaceae</taxon>
        <taxon>Metschnikowia</taxon>
    </lineage>
</organism>
<evidence type="ECO:0000256" key="2">
    <source>
        <dbReference type="ARBA" id="ARBA00022618"/>
    </source>
</evidence>
<name>A0A4P6XM74_9ASCO</name>
<evidence type="ECO:0000256" key="5">
    <source>
        <dbReference type="ARBA" id="ARBA00023306"/>
    </source>
</evidence>
<keyword evidence="2" id="KW-0132">Cell division</keyword>
<feature type="region of interest" description="Disordered" evidence="6">
    <location>
        <begin position="43"/>
        <end position="64"/>
    </location>
</feature>
<dbReference type="InterPro" id="IPR008979">
    <property type="entry name" value="Galactose-bd-like_sf"/>
</dbReference>
<dbReference type="SUPFAM" id="SSF49785">
    <property type="entry name" value="Galactose-binding domain-like"/>
    <property type="match status" value="1"/>
</dbReference>
<dbReference type="GO" id="GO:0005680">
    <property type="term" value="C:anaphase-promoting complex"/>
    <property type="evidence" value="ECO:0007669"/>
    <property type="project" value="InterPro"/>
</dbReference>
<dbReference type="InterPro" id="IPR004939">
    <property type="entry name" value="APC_su10/DOC_dom"/>
</dbReference>
<evidence type="ECO:0000256" key="1">
    <source>
        <dbReference type="ARBA" id="ARBA00006762"/>
    </source>
</evidence>
<dbReference type="CDD" id="cd08366">
    <property type="entry name" value="APC10"/>
    <property type="match status" value="1"/>
</dbReference>
<dbReference type="PANTHER" id="PTHR12936:SF0">
    <property type="entry name" value="ANAPHASE-PROMOTING COMPLEX SUBUNIT 10"/>
    <property type="match status" value="1"/>
</dbReference>
<evidence type="ECO:0000256" key="3">
    <source>
        <dbReference type="ARBA" id="ARBA00022776"/>
    </source>
</evidence>
<accession>A0A4P6XM74</accession>
<dbReference type="AlphaFoldDB" id="A0A4P6XM74"/>
<dbReference type="STRING" id="2163413.A0A4P6XM74"/>
<dbReference type="InterPro" id="IPR016901">
    <property type="entry name" value="APC10/Doc1"/>
</dbReference>
<dbReference type="PANTHER" id="PTHR12936">
    <property type="entry name" value="ANAPHASE-PROMOTING COMPLEX 10"/>
    <property type="match status" value="1"/>
</dbReference>
<sequence length="346" mass="38561">MSQLDSSRLRDNLRADILHASSYSGLEREHQSLEVGNVINDAENSEQRQSSESMGSQSAEQPSLEQTQGLYYIRGLEEIENLQLLDLSPLATWRLSSHKQGHGLIQLREDNPDSYWQSDGSMENSAEHLSNSDSAQLNHPHFISLQFSKKVSLERISIFTNYQLDESYTPLRIRIMAGSSNWDLTEVCVVNFEKPMGWSHIIFKGVRGDGLLKCFVVKIVILANHQDGKDSHVRAIKCFGKKSGLSSIAALFPEPISATKKHSHLMNYANESGILLNNQGISDHFAHRGGTIKPLETVLFEGADEENDDATSYDPATTQILSNVSEVLGFNLGFDSIELKSILSIR</sequence>
<reference evidence="9" key="1">
    <citation type="submission" date="2019-03" db="EMBL/GenBank/DDBJ databases">
        <title>Snf2 controls pulcherriminic acid biosynthesis and connects pigmentation and antifungal activity of the yeast Metschnikowia pulcherrima.</title>
        <authorList>
            <person name="Gore-Lloyd D."/>
            <person name="Sumann I."/>
            <person name="Brachmann A.O."/>
            <person name="Schneeberger K."/>
            <person name="Ortiz-Merino R.A."/>
            <person name="Moreno-Beltran M."/>
            <person name="Schlaefli M."/>
            <person name="Kirner P."/>
            <person name="Santos Kron A."/>
            <person name="Wolfe K.H."/>
            <person name="Piel J."/>
            <person name="Ahrens C.H."/>
            <person name="Henk D."/>
            <person name="Freimoser F.M."/>
        </authorList>
    </citation>
    <scope>NUCLEOTIDE SEQUENCE [LARGE SCALE GENOMIC DNA]</scope>
    <source>
        <strain evidence="9">APC 1.2</strain>
    </source>
</reference>
<dbReference type="Gene3D" id="2.60.120.260">
    <property type="entry name" value="Galactose-binding domain-like"/>
    <property type="match status" value="1"/>
</dbReference>
<protein>
    <submittedName>
        <fullName evidence="8">Anaphase-promoting complex subunit 10</fullName>
    </submittedName>
</protein>
<gene>
    <name evidence="8" type="primary">MPUL0B00720</name>
    <name evidence="8" type="ORF">METSCH_B00720</name>
</gene>
<keyword evidence="4" id="KW-0833">Ubl conjugation pathway</keyword>
<feature type="compositionally biased region" description="Polar residues" evidence="6">
    <location>
        <begin position="47"/>
        <end position="64"/>
    </location>
</feature>
<dbReference type="Proteomes" id="UP000292447">
    <property type="component" value="Chromosome II"/>
</dbReference>
<dbReference type="GO" id="GO:0031145">
    <property type="term" value="P:anaphase-promoting complex-dependent catabolic process"/>
    <property type="evidence" value="ECO:0007669"/>
    <property type="project" value="InterPro"/>
</dbReference>